<evidence type="ECO:0000313" key="3">
    <source>
        <dbReference type="Proteomes" id="UP000821866"/>
    </source>
</evidence>
<accession>A0A9J6DKA0</accession>
<name>A0A9J6DKA0_RHIMP</name>
<organism evidence="2 3">
    <name type="scientific">Rhipicephalus microplus</name>
    <name type="common">Cattle tick</name>
    <name type="synonym">Boophilus microplus</name>
    <dbReference type="NCBI Taxonomy" id="6941"/>
    <lineage>
        <taxon>Eukaryota</taxon>
        <taxon>Metazoa</taxon>
        <taxon>Ecdysozoa</taxon>
        <taxon>Arthropoda</taxon>
        <taxon>Chelicerata</taxon>
        <taxon>Arachnida</taxon>
        <taxon>Acari</taxon>
        <taxon>Parasitiformes</taxon>
        <taxon>Ixodida</taxon>
        <taxon>Ixodoidea</taxon>
        <taxon>Ixodidae</taxon>
        <taxon>Rhipicephalinae</taxon>
        <taxon>Rhipicephalus</taxon>
        <taxon>Boophilus</taxon>
    </lineage>
</organism>
<dbReference type="Proteomes" id="UP000821866">
    <property type="component" value="Chromosome 6"/>
</dbReference>
<proteinExistence type="predicted"/>
<feature type="region of interest" description="Disordered" evidence="1">
    <location>
        <begin position="93"/>
        <end position="113"/>
    </location>
</feature>
<reference evidence="2" key="1">
    <citation type="journal article" date="2020" name="Cell">
        <title>Large-Scale Comparative Analyses of Tick Genomes Elucidate Their Genetic Diversity and Vector Capacities.</title>
        <authorList>
            <consortium name="Tick Genome and Microbiome Consortium (TIGMIC)"/>
            <person name="Jia N."/>
            <person name="Wang J."/>
            <person name="Shi W."/>
            <person name="Du L."/>
            <person name="Sun Y."/>
            <person name="Zhan W."/>
            <person name="Jiang J.F."/>
            <person name="Wang Q."/>
            <person name="Zhang B."/>
            <person name="Ji P."/>
            <person name="Bell-Sakyi L."/>
            <person name="Cui X.M."/>
            <person name="Yuan T.T."/>
            <person name="Jiang B.G."/>
            <person name="Yang W.F."/>
            <person name="Lam T.T."/>
            <person name="Chang Q.C."/>
            <person name="Ding S.J."/>
            <person name="Wang X.J."/>
            <person name="Zhu J.G."/>
            <person name="Ruan X.D."/>
            <person name="Zhao L."/>
            <person name="Wei J.T."/>
            <person name="Ye R.Z."/>
            <person name="Que T.C."/>
            <person name="Du C.H."/>
            <person name="Zhou Y.H."/>
            <person name="Cheng J.X."/>
            <person name="Dai P.F."/>
            <person name="Guo W.B."/>
            <person name="Han X.H."/>
            <person name="Huang E.J."/>
            <person name="Li L.F."/>
            <person name="Wei W."/>
            <person name="Gao Y.C."/>
            <person name="Liu J.Z."/>
            <person name="Shao H.Z."/>
            <person name="Wang X."/>
            <person name="Wang C.C."/>
            <person name="Yang T.C."/>
            <person name="Huo Q.B."/>
            <person name="Li W."/>
            <person name="Chen H.Y."/>
            <person name="Chen S.E."/>
            <person name="Zhou L.G."/>
            <person name="Ni X.B."/>
            <person name="Tian J.H."/>
            <person name="Sheng Y."/>
            <person name="Liu T."/>
            <person name="Pan Y.S."/>
            <person name="Xia L.Y."/>
            <person name="Li J."/>
            <person name="Zhao F."/>
            <person name="Cao W.C."/>
        </authorList>
    </citation>
    <scope>NUCLEOTIDE SEQUENCE</scope>
    <source>
        <strain evidence="2">Rmic-2018</strain>
    </source>
</reference>
<dbReference type="AlphaFoldDB" id="A0A9J6DKA0"/>
<gene>
    <name evidence="2" type="ORF">HPB51_000937</name>
</gene>
<evidence type="ECO:0000256" key="1">
    <source>
        <dbReference type="SAM" id="MobiDB-lite"/>
    </source>
</evidence>
<comment type="caution">
    <text evidence="2">The sequence shown here is derived from an EMBL/GenBank/DDBJ whole genome shotgun (WGS) entry which is preliminary data.</text>
</comment>
<sequence length="420" mass="46504">MLIVCGDVELNPGPPKSETTKSNAELLSAIESLASQLESRHAELMSTLSAVKASQRHLENQVSNIIARLAALEGKMNSSKTVLGQPEGGRSVCDHAFRGESSVPQRNSDDQDDTYRRDNLIVYGLEDIPTETCSETEQKVRSLISDRLSVRLSDKDILRARRIGPFVPNRCRLIVIKFASLDVRNSILSLKSKLKGTGINLQEDFSKVIRQARKKLFDFGKASGRPFNMHYNKLYSEGKCYVYCAETDMVREVESHGVTPGAVETLMPSTVFPEYILKIPEKDYTVLFTNIRSVFNKRHELSSLIDSCLADVVVLTETWLSEKVDNGDLLMHARSIPVVYVYHWRTKHGTLASSAAAGVPNGPGLVGVTDSGLHERSFSGETRTCVHASPSFGPVRSSPSCPVRHRLPTPSRLYSRLALT</sequence>
<dbReference type="Gene3D" id="3.30.70.1820">
    <property type="entry name" value="L1 transposable element, RRM domain"/>
    <property type="match status" value="1"/>
</dbReference>
<reference evidence="2" key="2">
    <citation type="submission" date="2021-09" db="EMBL/GenBank/DDBJ databases">
        <authorList>
            <person name="Jia N."/>
            <person name="Wang J."/>
            <person name="Shi W."/>
            <person name="Du L."/>
            <person name="Sun Y."/>
            <person name="Zhan W."/>
            <person name="Jiang J."/>
            <person name="Wang Q."/>
            <person name="Zhang B."/>
            <person name="Ji P."/>
            <person name="Sakyi L.B."/>
            <person name="Cui X."/>
            <person name="Yuan T."/>
            <person name="Jiang B."/>
            <person name="Yang W."/>
            <person name="Lam T.T.-Y."/>
            <person name="Chang Q."/>
            <person name="Ding S."/>
            <person name="Wang X."/>
            <person name="Zhu J."/>
            <person name="Ruan X."/>
            <person name="Zhao L."/>
            <person name="Wei J."/>
            <person name="Que T."/>
            <person name="Du C."/>
            <person name="Cheng J."/>
            <person name="Dai P."/>
            <person name="Han X."/>
            <person name="Huang E."/>
            <person name="Gao Y."/>
            <person name="Liu J."/>
            <person name="Shao H."/>
            <person name="Ye R."/>
            <person name="Li L."/>
            <person name="Wei W."/>
            <person name="Wang X."/>
            <person name="Wang C."/>
            <person name="Huo Q."/>
            <person name="Li W."/>
            <person name="Guo W."/>
            <person name="Chen H."/>
            <person name="Chen S."/>
            <person name="Zhou L."/>
            <person name="Zhou L."/>
            <person name="Ni X."/>
            <person name="Tian J."/>
            <person name="Zhou Y."/>
            <person name="Sheng Y."/>
            <person name="Liu T."/>
            <person name="Pan Y."/>
            <person name="Xia L."/>
            <person name="Li J."/>
            <person name="Zhao F."/>
            <person name="Cao W."/>
        </authorList>
    </citation>
    <scope>NUCLEOTIDE SEQUENCE</scope>
    <source>
        <strain evidence="2">Rmic-2018</strain>
        <tissue evidence="2">Larvae</tissue>
    </source>
</reference>
<dbReference type="EMBL" id="JABSTU010000008">
    <property type="protein sequence ID" value="KAH8022637.1"/>
    <property type="molecule type" value="Genomic_DNA"/>
</dbReference>
<evidence type="ECO:0000313" key="2">
    <source>
        <dbReference type="EMBL" id="KAH8022637.1"/>
    </source>
</evidence>
<protein>
    <submittedName>
        <fullName evidence="2">Uncharacterized protein</fullName>
    </submittedName>
</protein>
<dbReference type="VEuPathDB" id="VectorBase:LOC119165496"/>
<keyword evidence="3" id="KW-1185">Reference proteome</keyword>